<reference evidence="1 2" key="1">
    <citation type="journal article" date="2023" name="J. Phycol.">
        <title>Chrysosporum ovalisporum is synonymous with the true-branching cyanobacterium Umezakia natans (Nostocales/Aphanizomenonaceae).</title>
        <authorList>
            <person name="McGregor G.B."/>
            <person name="Sendall B.C."/>
            <person name="Niiyama Y."/>
            <person name="Tuji A."/>
            <person name="Willis A."/>
        </authorList>
    </citation>
    <scope>NUCLEOTIDE SEQUENCE [LARGE SCALE GENOMIC DNA]</scope>
    <source>
        <strain evidence="1 2">FSS-62</strain>
    </source>
</reference>
<accession>A0AA43GZU4</accession>
<evidence type="ECO:0000313" key="2">
    <source>
        <dbReference type="Proteomes" id="UP001159370"/>
    </source>
</evidence>
<protein>
    <submittedName>
        <fullName evidence="1">Uncharacterized protein</fullName>
    </submittedName>
</protein>
<sequence length="57" mass="5631">MYSPRPKLIVVLNFTIINFLGGISPAKFYGVDPGVGVGVALSVGSPPGVGVAGVTSG</sequence>
<dbReference type="GeneID" id="83684115"/>
<dbReference type="RefSeq" id="WP_280656743.1">
    <property type="nucleotide sequence ID" value="NZ_JANQDL010000066.1"/>
</dbReference>
<comment type="caution">
    <text evidence="1">The sequence shown here is derived from an EMBL/GenBank/DDBJ whole genome shotgun (WGS) entry which is preliminary data.</text>
</comment>
<evidence type="ECO:0000313" key="1">
    <source>
        <dbReference type="EMBL" id="MDH6064070.1"/>
    </source>
</evidence>
<dbReference type="EMBL" id="JANQDL010000066">
    <property type="protein sequence ID" value="MDH6064070.1"/>
    <property type="molecule type" value="Genomic_DNA"/>
</dbReference>
<dbReference type="AlphaFoldDB" id="A0AA43GZU4"/>
<proteinExistence type="predicted"/>
<dbReference type="Proteomes" id="UP001159370">
    <property type="component" value="Unassembled WGS sequence"/>
</dbReference>
<gene>
    <name evidence="1" type="ORF">NWP23_09890</name>
</gene>
<name>A0AA43GZU4_9CYAN</name>
<organism evidence="1 2">
    <name type="scientific">Umezakia ovalisporum FSS-62</name>
    <dbReference type="NCBI Taxonomy" id="2971776"/>
    <lineage>
        <taxon>Bacteria</taxon>
        <taxon>Bacillati</taxon>
        <taxon>Cyanobacteriota</taxon>
        <taxon>Cyanophyceae</taxon>
        <taxon>Nostocales</taxon>
        <taxon>Nodulariaceae</taxon>
        <taxon>Umezakia</taxon>
    </lineage>
</organism>